<feature type="signal peptide" evidence="1">
    <location>
        <begin position="1"/>
        <end position="21"/>
    </location>
</feature>
<protein>
    <recommendedName>
        <fullName evidence="2">DUF2059 domain-containing protein</fullName>
    </recommendedName>
</protein>
<feature type="chain" id="PRO_5032825668" description="DUF2059 domain-containing protein" evidence="1">
    <location>
        <begin position="22"/>
        <end position="201"/>
    </location>
</feature>
<reference evidence="3 4" key="1">
    <citation type="submission" date="2020-08" db="EMBL/GenBank/DDBJ databases">
        <title>Genomic Encyclopedia of Type Strains, Phase IV (KMG-IV): sequencing the most valuable type-strain genomes for metagenomic binning, comparative biology and taxonomic classification.</title>
        <authorList>
            <person name="Goeker M."/>
        </authorList>
    </citation>
    <scope>NUCLEOTIDE SEQUENCE [LARGE SCALE GENOMIC DNA]</scope>
    <source>
        <strain evidence="3 4">DSM 7465</strain>
    </source>
</reference>
<proteinExistence type="predicted"/>
<evidence type="ECO:0000259" key="2">
    <source>
        <dbReference type="Pfam" id="PF09832"/>
    </source>
</evidence>
<evidence type="ECO:0000313" key="3">
    <source>
        <dbReference type="EMBL" id="MBB4640393.1"/>
    </source>
</evidence>
<dbReference type="EMBL" id="JACHOV010000002">
    <property type="protein sequence ID" value="MBB4640393.1"/>
    <property type="molecule type" value="Genomic_DNA"/>
</dbReference>
<evidence type="ECO:0000313" key="4">
    <source>
        <dbReference type="Proteomes" id="UP000575068"/>
    </source>
</evidence>
<dbReference type="InterPro" id="IPR018637">
    <property type="entry name" value="DUF2059"/>
</dbReference>
<dbReference type="RefSeq" id="WP_184474237.1">
    <property type="nucleotide sequence ID" value="NZ_JACHOV010000002.1"/>
</dbReference>
<keyword evidence="4" id="KW-1185">Reference proteome</keyword>
<dbReference type="Proteomes" id="UP000575068">
    <property type="component" value="Unassembled WGS sequence"/>
</dbReference>
<gene>
    <name evidence="3" type="ORF">HNQ99_000681</name>
</gene>
<organism evidence="3 4">
    <name type="scientific">Rhizorhapis suberifaciens</name>
    <name type="common">corky root of lettuce</name>
    <dbReference type="NCBI Taxonomy" id="13656"/>
    <lineage>
        <taxon>Bacteria</taxon>
        <taxon>Pseudomonadati</taxon>
        <taxon>Pseudomonadota</taxon>
        <taxon>Alphaproteobacteria</taxon>
        <taxon>Sphingomonadales</taxon>
        <taxon>Sphingomonadaceae</taxon>
        <taxon>Rhizorhapis</taxon>
    </lineage>
</organism>
<keyword evidence="1" id="KW-0732">Signal</keyword>
<evidence type="ECO:0000256" key="1">
    <source>
        <dbReference type="SAM" id="SignalP"/>
    </source>
</evidence>
<name>A0A840HR90_9SPHN</name>
<dbReference type="Pfam" id="PF09832">
    <property type="entry name" value="DUF2059"/>
    <property type="match status" value="1"/>
</dbReference>
<accession>A0A840HR90</accession>
<dbReference type="AlphaFoldDB" id="A0A840HR90"/>
<feature type="domain" description="DUF2059" evidence="2">
    <location>
        <begin position="119"/>
        <end position="166"/>
    </location>
</feature>
<sequence length="201" mass="22252">MRWLTSSAAIVLLTLCSTAQASGRETINASSNLDPVRVEKARVIVELIVPADQREAMFSKIIDAFMTNSIAGVMQANPEINQLLSEEPELRQIFATFVERQRNLVLQDLEETSPELMFAYTNAYARAFTAKELDGLNAFFVTPVGRKYVSMAPGLMADPDFAAWQKGVAARAEARKDEELKKLMDQVMPVIRAKGAKNHGS</sequence>
<comment type="caution">
    <text evidence="3">The sequence shown here is derived from an EMBL/GenBank/DDBJ whole genome shotgun (WGS) entry which is preliminary data.</text>
</comment>